<reference evidence="2 3" key="1">
    <citation type="submission" date="2011-02" db="EMBL/GenBank/DDBJ databases">
        <title>The Genome Sequence of Sphaeroforma arctica JP610.</title>
        <authorList>
            <consortium name="The Broad Institute Genome Sequencing Platform"/>
            <person name="Russ C."/>
            <person name="Cuomo C."/>
            <person name="Young S.K."/>
            <person name="Zeng Q."/>
            <person name="Gargeya S."/>
            <person name="Alvarado L."/>
            <person name="Berlin A."/>
            <person name="Chapman S.B."/>
            <person name="Chen Z."/>
            <person name="Freedman E."/>
            <person name="Gellesch M."/>
            <person name="Goldberg J."/>
            <person name="Griggs A."/>
            <person name="Gujja S."/>
            <person name="Heilman E."/>
            <person name="Heiman D."/>
            <person name="Howarth C."/>
            <person name="Mehta T."/>
            <person name="Neiman D."/>
            <person name="Pearson M."/>
            <person name="Roberts A."/>
            <person name="Saif S."/>
            <person name="Shea T."/>
            <person name="Shenoy N."/>
            <person name="Sisk P."/>
            <person name="Stolte C."/>
            <person name="Sykes S."/>
            <person name="White J."/>
            <person name="Yandava C."/>
            <person name="Burger G."/>
            <person name="Gray M.W."/>
            <person name="Holland P.W.H."/>
            <person name="King N."/>
            <person name="Lang F.B.F."/>
            <person name="Roger A.J."/>
            <person name="Ruiz-Trillo I."/>
            <person name="Haas B."/>
            <person name="Nusbaum C."/>
            <person name="Birren B."/>
        </authorList>
    </citation>
    <scope>NUCLEOTIDE SEQUENCE [LARGE SCALE GENOMIC DNA]</scope>
    <source>
        <strain evidence="2 3">JP610</strain>
    </source>
</reference>
<gene>
    <name evidence="2" type="ORF">SARC_10747</name>
</gene>
<dbReference type="Gene3D" id="3.90.1300.10">
    <property type="entry name" value="Amidase signature (AS) domain"/>
    <property type="match status" value="1"/>
</dbReference>
<dbReference type="eggNOG" id="KOG1211">
    <property type="taxonomic scope" value="Eukaryota"/>
</dbReference>
<dbReference type="InterPro" id="IPR023631">
    <property type="entry name" value="Amidase_dom"/>
</dbReference>
<dbReference type="OrthoDB" id="566138at2759"/>
<evidence type="ECO:0000259" key="1">
    <source>
        <dbReference type="Pfam" id="PF01425"/>
    </source>
</evidence>
<proteinExistence type="predicted"/>
<dbReference type="InterPro" id="IPR000120">
    <property type="entry name" value="Amidase"/>
</dbReference>
<dbReference type="PANTHER" id="PTHR11895">
    <property type="entry name" value="TRANSAMIDASE"/>
    <property type="match status" value="1"/>
</dbReference>
<dbReference type="GeneID" id="25911251"/>
<name>A0A0L0FJ19_9EUKA</name>
<dbReference type="EMBL" id="KQ242968">
    <property type="protein sequence ID" value="KNC76772.1"/>
    <property type="molecule type" value="Genomic_DNA"/>
</dbReference>
<dbReference type="STRING" id="667725.A0A0L0FJ19"/>
<dbReference type="SUPFAM" id="SSF75304">
    <property type="entry name" value="Amidase signature (AS) enzymes"/>
    <property type="match status" value="1"/>
</dbReference>
<organism evidence="2 3">
    <name type="scientific">Sphaeroforma arctica JP610</name>
    <dbReference type="NCBI Taxonomy" id="667725"/>
    <lineage>
        <taxon>Eukaryota</taxon>
        <taxon>Ichthyosporea</taxon>
        <taxon>Ichthyophonida</taxon>
        <taxon>Sphaeroforma</taxon>
    </lineage>
</organism>
<evidence type="ECO:0000313" key="2">
    <source>
        <dbReference type="EMBL" id="KNC76772.1"/>
    </source>
</evidence>
<sequence length="249" mass="26941">TKPYTLKVTSRTPLDYASPTTTSSPSFPMPYLSGSAAAAGAGLCPLAIGTQTTGSINRPAAFCGVVGYKPSYARIPRDAVLAHAHSLDHVGLFATDLSGIQLMAPVVVSQWSSQLTPTSLRKTAAPVLGIPTGAYLDQADDQARSQFERDCGRLERAGFILKKIGMFPSYSDIALRHHTLMNAEFASEHAELYPPYSHLYHPHTADIILAGWDVSESVRQEIRNARLQMRAAVELIMDTESIDAWITPG</sequence>
<dbReference type="Proteomes" id="UP000054560">
    <property type="component" value="Unassembled WGS sequence"/>
</dbReference>
<evidence type="ECO:0000313" key="3">
    <source>
        <dbReference type="Proteomes" id="UP000054560"/>
    </source>
</evidence>
<dbReference type="Pfam" id="PF01425">
    <property type="entry name" value="Amidase"/>
    <property type="match status" value="1"/>
</dbReference>
<dbReference type="RefSeq" id="XP_014150674.1">
    <property type="nucleotide sequence ID" value="XM_014295199.1"/>
</dbReference>
<dbReference type="GO" id="GO:0003824">
    <property type="term" value="F:catalytic activity"/>
    <property type="evidence" value="ECO:0007669"/>
    <property type="project" value="InterPro"/>
</dbReference>
<feature type="domain" description="Amidase" evidence="1">
    <location>
        <begin position="33"/>
        <end position="166"/>
    </location>
</feature>
<dbReference type="AlphaFoldDB" id="A0A0L0FJ19"/>
<keyword evidence="3" id="KW-1185">Reference proteome</keyword>
<accession>A0A0L0FJ19</accession>
<dbReference type="PANTHER" id="PTHR11895:SF67">
    <property type="entry name" value="AMIDASE DOMAIN-CONTAINING PROTEIN"/>
    <property type="match status" value="1"/>
</dbReference>
<feature type="non-terminal residue" evidence="2">
    <location>
        <position position="1"/>
    </location>
</feature>
<protein>
    <recommendedName>
        <fullName evidence="1">Amidase domain-containing protein</fullName>
    </recommendedName>
</protein>
<dbReference type="InterPro" id="IPR036928">
    <property type="entry name" value="AS_sf"/>
</dbReference>